<evidence type="ECO:0000256" key="1">
    <source>
        <dbReference type="SAM" id="MobiDB-lite"/>
    </source>
</evidence>
<feature type="compositionally biased region" description="Acidic residues" evidence="1">
    <location>
        <begin position="56"/>
        <end position="76"/>
    </location>
</feature>
<organism evidence="3 4">
    <name type="scientific">Fusarium sarcochroum</name>
    <dbReference type="NCBI Taxonomy" id="1208366"/>
    <lineage>
        <taxon>Eukaryota</taxon>
        <taxon>Fungi</taxon>
        <taxon>Dikarya</taxon>
        <taxon>Ascomycota</taxon>
        <taxon>Pezizomycotina</taxon>
        <taxon>Sordariomycetes</taxon>
        <taxon>Hypocreomycetidae</taxon>
        <taxon>Hypocreales</taxon>
        <taxon>Nectriaceae</taxon>
        <taxon>Fusarium</taxon>
        <taxon>Fusarium lateritium species complex</taxon>
    </lineage>
</organism>
<feature type="signal peptide" evidence="2">
    <location>
        <begin position="1"/>
        <end position="17"/>
    </location>
</feature>
<dbReference type="OrthoDB" id="4941431at2759"/>
<name>A0A8H4XCL5_9HYPO</name>
<keyword evidence="4" id="KW-1185">Reference proteome</keyword>
<evidence type="ECO:0000313" key="3">
    <source>
        <dbReference type="EMBL" id="KAF4969259.1"/>
    </source>
</evidence>
<dbReference type="EMBL" id="JABEXW010000168">
    <property type="protein sequence ID" value="KAF4969259.1"/>
    <property type="molecule type" value="Genomic_DNA"/>
</dbReference>
<dbReference type="Proteomes" id="UP000622797">
    <property type="component" value="Unassembled WGS sequence"/>
</dbReference>
<evidence type="ECO:0000256" key="2">
    <source>
        <dbReference type="SAM" id="SignalP"/>
    </source>
</evidence>
<keyword evidence="2" id="KW-0732">Signal</keyword>
<protein>
    <submittedName>
        <fullName evidence="3">Uncharacterized protein</fullName>
    </submittedName>
</protein>
<feature type="chain" id="PRO_5033989957" evidence="2">
    <location>
        <begin position="18"/>
        <end position="205"/>
    </location>
</feature>
<accession>A0A8H4XCL5</accession>
<feature type="compositionally biased region" description="Basic and acidic residues" evidence="1">
    <location>
        <begin position="37"/>
        <end position="55"/>
    </location>
</feature>
<reference evidence="3" key="1">
    <citation type="journal article" date="2020" name="BMC Genomics">
        <title>Correction to: Identification and distribution of gene clusters required for synthesis of sphingolipid metabolism inhibitors in diverse species of the filamentous fungus Fusarium.</title>
        <authorList>
            <person name="Kim H.S."/>
            <person name="Lohmar J.M."/>
            <person name="Busman M."/>
            <person name="Brown D.W."/>
            <person name="Naumann T.A."/>
            <person name="Divon H.H."/>
            <person name="Lysoe E."/>
            <person name="Uhlig S."/>
            <person name="Proctor R.H."/>
        </authorList>
    </citation>
    <scope>NUCLEOTIDE SEQUENCE</scope>
    <source>
        <strain evidence="3">NRRL 20472</strain>
    </source>
</reference>
<reference evidence="3" key="2">
    <citation type="submission" date="2020-05" db="EMBL/GenBank/DDBJ databases">
        <authorList>
            <person name="Kim H.-S."/>
            <person name="Proctor R.H."/>
            <person name="Brown D.W."/>
        </authorList>
    </citation>
    <scope>NUCLEOTIDE SEQUENCE</scope>
    <source>
        <strain evidence="3">NRRL 20472</strain>
    </source>
</reference>
<feature type="region of interest" description="Disordered" evidence="1">
    <location>
        <begin position="29"/>
        <end position="81"/>
    </location>
</feature>
<dbReference type="AlphaFoldDB" id="A0A8H4XCL5"/>
<sequence length="205" mass="22392">MKFSIFFITAFVTFATAAPGVFSPFAQGRAALNQSEPSRDREDGREGGRGDGRGEDGEEDRGEEDRGDDGEEDGEEEGRNRGGLAFRQVDLNYLLQVNELDLGKLQTLSRKNSLNVAVFADLFTSKDFSLKSLLELQKLSTTLKIAETGIFDKFELSKLELGGLELGLIDGIASIDLTKFIDAALEPKITVIAKKVNKVVLDIGK</sequence>
<comment type="caution">
    <text evidence="3">The sequence shown here is derived from an EMBL/GenBank/DDBJ whole genome shotgun (WGS) entry which is preliminary data.</text>
</comment>
<evidence type="ECO:0000313" key="4">
    <source>
        <dbReference type="Proteomes" id="UP000622797"/>
    </source>
</evidence>
<gene>
    <name evidence="3" type="ORF">FSARC_3512</name>
</gene>
<proteinExistence type="predicted"/>